<dbReference type="AlphaFoldDB" id="A0A2R5L5N6"/>
<keyword evidence="1" id="KW-0812">Transmembrane</keyword>
<name>A0A2R5L5N6_9ACAR</name>
<organism evidence="2">
    <name type="scientific">Ornithodoros turicata</name>
    <dbReference type="NCBI Taxonomy" id="34597"/>
    <lineage>
        <taxon>Eukaryota</taxon>
        <taxon>Metazoa</taxon>
        <taxon>Ecdysozoa</taxon>
        <taxon>Arthropoda</taxon>
        <taxon>Chelicerata</taxon>
        <taxon>Arachnida</taxon>
        <taxon>Acari</taxon>
        <taxon>Parasitiformes</taxon>
        <taxon>Ixodida</taxon>
        <taxon>Ixodoidea</taxon>
        <taxon>Argasidae</taxon>
        <taxon>Ornithodorinae</taxon>
        <taxon>Ornithodoros</taxon>
    </lineage>
</organism>
<feature type="transmembrane region" description="Helical" evidence="1">
    <location>
        <begin position="104"/>
        <end position="124"/>
    </location>
</feature>
<keyword evidence="1" id="KW-1133">Transmembrane helix</keyword>
<sequence length="158" mass="17876">MSNWASRKIKGVLSFSSTRRQQSRKSVDAGTQTHLSGDVVSADNKSVQSRYRLRRPICHTYDADRNQYPAVLLDRKDRFQQHWFIEPIVATITEVLQYPWGTDALFMCALVLLAAVCVVAYYVIFVVIPIMALGVLLAIVNSAIFERSLATNVRRLLS</sequence>
<proteinExistence type="predicted"/>
<evidence type="ECO:0000313" key="2">
    <source>
        <dbReference type="EMBL" id="MBY04814.1"/>
    </source>
</evidence>
<feature type="transmembrane region" description="Helical" evidence="1">
    <location>
        <begin position="130"/>
        <end position="150"/>
    </location>
</feature>
<keyword evidence="1" id="KW-0472">Membrane</keyword>
<accession>A0A2R5L5N6</accession>
<protein>
    <submittedName>
        <fullName evidence="2">Putative membrane protein</fullName>
    </submittedName>
</protein>
<evidence type="ECO:0000256" key="1">
    <source>
        <dbReference type="SAM" id="Phobius"/>
    </source>
</evidence>
<reference evidence="2" key="1">
    <citation type="submission" date="2018-03" db="EMBL/GenBank/DDBJ databases">
        <title>The relapsing fever spirochete Borrelia turicatae persists in the highly oxidative environment of its soft-bodied tick vector.</title>
        <authorList>
            <person name="Bourret T.J."/>
            <person name="Boyle W.K."/>
            <person name="Valenzuela J.G."/>
            <person name="Oliveira F."/>
            <person name="Lopez J.E."/>
        </authorList>
    </citation>
    <scope>NUCLEOTIDE SEQUENCE</scope>
    <source>
        <strain evidence="2">Kansas strain/isolate</strain>
        <tissue evidence="2">Salivary glands</tissue>
    </source>
</reference>
<dbReference type="EMBL" id="GGLE01000688">
    <property type="protein sequence ID" value="MBY04814.1"/>
    <property type="molecule type" value="Transcribed_RNA"/>
</dbReference>